<evidence type="ECO:0000313" key="3">
    <source>
        <dbReference type="EMBL" id="WMC09896.1"/>
    </source>
</evidence>
<keyword evidence="2" id="KW-0732">Signal</keyword>
<dbReference type="KEGG" id="ope:PU634_12385"/>
<feature type="chain" id="PRO_5041267299" evidence="2">
    <location>
        <begin position="20"/>
        <end position="266"/>
    </location>
</feature>
<dbReference type="AlphaFoldDB" id="A0AA50QBA0"/>
<dbReference type="RefSeq" id="WP_306761112.1">
    <property type="nucleotide sequence ID" value="NZ_CP118224.1"/>
</dbReference>
<protein>
    <submittedName>
        <fullName evidence="3">DUF3530 domain-containing protein</fullName>
    </submittedName>
</protein>
<evidence type="ECO:0000313" key="4">
    <source>
        <dbReference type="Proteomes" id="UP001223802"/>
    </source>
</evidence>
<accession>A0AA50QBA0</accession>
<feature type="region of interest" description="Disordered" evidence="1">
    <location>
        <begin position="187"/>
        <end position="211"/>
    </location>
</feature>
<dbReference type="Proteomes" id="UP001223802">
    <property type="component" value="Chromosome"/>
</dbReference>
<gene>
    <name evidence="3" type="ORF">PU634_12385</name>
</gene>
<proteinExistence type="predicted"/>
<evidence type="ECO:0000256" key="1">
    <source>
        <dbReference type="SAM" id="MobiDB-lite"/>
    </source>
</evidence>
<evidence type="ECO:0000256" key="2">
    <source>
        <dbReference type="SAM" id="SignalP"/>
    </source>
</evidence>
<reference evidence="3 4" key="1">
    <citation type="submission" date="2023-02" db="EMBL/GenBank/DDBJ databases">
        <title>Complete genome sequence of a novel bacterium Oceanimonas sp. NTOU-MSR1 isolated from marine coast sediment.</title>
        <authorList>
            <person name="Yang H.-T."/>
            <person name="Chen Y.-L."/>
            <person name="Ho Y.-N."/>
        </authorList>
    </citation>
    <scope>NUCLEOTIDE SEQUENCE [LARGE SCALE GENOMIC DNA]</scope>
    <source>
        <strain evidence="3 4">NTOU-MSR1</strain>
    </source>
</reference>
<feature type="signal peptide" evidence="2">
    <location>
        <begin position="1"/>
        <end position="19"/>
    </location>
</feature>
<name>A0AA50QBA0_9GAMM</name>
<feature type="compositionally biased region" description="Basic and acidic residues" evidence="1">
    <location>
        <begin position="200"/>
        <end position="211"/>
    </location>
</feature>
<sequence>MRAAMLLMLGWLAVTPTRAQIDWNTEPHYQPEGRLLYFEAARPEAQGALLVWPELEQTHHWLAMAPWWQQRGWELRILLPDEHQRRFDPASEQIAEQQQDWLAQLGRRLTTVLASERELPQLLLTQGSATLWYQQLVEGGTLPPPDGQIVVDTQPRSAAHQRMLAIGLARSEWPVLDLFSLQDEAAASNRQQRQHSAARRHADYTAEPLHDVNHPERQIAAWLVRQGWLPLPPGAPDYLKGRLLHETGISRPEHPGAERDPAPADF</sequence>
<dbReference type="EMBL" id="CP118224">
    <property type="protein sequence ID" value="WMC09896.1"/>
    <property type="molecule type" value="Genomic_DNA"/>
</dbReference>
<organism evidence="3 4">
    <name type="scientific">Oceanimonas pelagia</name>
    <dbReference type="NCBI Taxonomy" id="3028314"/>
    <lineage>
        <taxon>Bacteria</taxon>
        <taxon>Pseudomonadati</taxon>
        <taxon>Pseudomonadota</taxon>
        <taxon>Gammaproteobacteria</taxon>
        <taxon>Aeromonadales</taxon>
        <taxon>Aeromonadaceae</taxon>
        <taxon>Oceanimonas</taxon>
    </lineage>
</organism>
<keyword evidence="4" id="KW-1185">Reference proteome</keyword>